<evidence type="ECO:0000313" key="5">
    <source>
        <dbReference type="Proteomes" id="UP001602245"/>
    </source>
</evidence>
<gene>
    <name evidence="4" type="ORF">ACFY35_06225</name>
</gene>
<organism evidence="4 5">
    <name type="scientific">Paractinoplanes globisporus</name>
    <dbReference type="NCBI Taxonomy" id="113565"/>
    <lineage>
        <taxon>Bacteria</taxon>
        <taxon>Bacillati</taxon>
        <taxon>Actinomycetota</taxon>
        <taxon>Actinomycetes</taxon>
        <taxon>Micromonosporales</taxon>
        <taxon>Micromonosporaceae</taxon>
        <taxon>Paractinoplanes</taxon>
    </lineage>
</organism>
<evidence type="ECO:0000256" key="3">
    <source>
        <dbReference type="SAM" id="MobiDB-lite"/>
    </source>
</evidence>
<evidence type="ECO:0000313" key="4">
    <source>
        <dbReference type="EMBL" id="MFF5289013.1"/>
    </source>
</evidence>
<feature type="region of interest" description="Disordered" evidence="3">
    <location>
        <begin position="568"/>
        <end position="624"/>
    </location>
</feature>
<dbReference type="SUPFAM" id="SSF75011">
    <property type="entry name" value="3-carboxy-cis,cis-mucoante lactonizing enzyme"/>
    <property type="match status" value="1"/>
</dbReference>
<evidence type="ECO:0000256" key="1">
    <source>
        <dbReference type="ARBA" id="ARBA00004613"/>
    </source>
</evidence>
<dbReference type="InterPro" id="IPR015943">
    <property type="entry name" value="WD40/YVTN_repeat-like_dom_sf"/>
</dbReference>
<accession>A0ABW6W7M5</accession>
<reference evidence="4 5" key="1">
    <citation type="submission" date="2024-10" db="EMBL/GenBank/DDBJ databases">
        <title>The Natural Products Discovery Center: Release of the First 8490 Sequenced Strains for Exploring Actinobacteria Biosynthetic Diversity.</title>
        <authorList>
            <person name="Kalkreuter E."/>
            <person name="Kautsar S.A."/>
            <person name="Yang D."/>
            <person name="Bader C.D."/>
            <person name="Teijaro C.N."/>
            <person name="Fluegel L."/>
            <person name="Davis C.M."/>
            <person name="Simpson J.R."/>
            <person name="Lauterbach L."/>
            <person name="Steele A.D."/>
            <person name="Gui C."/>
            <person name="Meng S."/>
            <person name="Li G."/>
            <person name="Viehrig K."/>
            <person name="Ye F."/>
            <person name="Su P."/>
            <person name="Kiefer A.F."/>
            <person name="Nichols A."/>
            <person name="Cepeda A.J."/>
            <person name="Yan W."/>
            <person name="Fan B."/>
            <person name="Jiang Y."/>
            <person name="Adhikari A."/>
            <person name="Zheng C.-J."/>
            <person name="Schuster L."/>
            <person name="Cowan T.M."/>
            <person name="Smanski M.J."/>
            <person name="Chevrette M.G."/>
            <person name="De Carvalho L.P.S."/>
            <person name="Shen B."/>
        </authorList>
    </citation>
    <scope>NUCLEOTIDE SEQUENCE [LARGE SCALE GENOMIC DNA]</scope>
    <source>
        <strain evidence="4 5">NPDC000087</strain>
    </source>
</reference>
<dbReference type="EMBL" id="JBIAZU010000001">
    <property type="protein sequence ID" value="MFF5289013.1"/>
    <property type="molecule type" value="Genomic_DNA"/>
</dbReference>
<feature type="compositionally biased region" description="Pro residues" evidence="3">
    <location>
        <begin position="576"/>
        <end position="587"/>
    </location>
</feature>
<protein>
    <submittedName>
        <fullName evidence="4">YncE family protein</fullName>
    </submittedName>
</protein>
<comment type="caution">
    <text evidence="4">The sequence shown here is derived from an EMBL/GenBank/DDBJ whole genome shotgun (WGS) entry which is preliminary data.</text>
</comment>
<evidence type="ECO:0000256" key="2">
    <source>
        <dbReference type="ARBA" id="ARBA00022525"/>
    </source>
</evidence>
<dbReference type="Gene3D" id="2.130.10.10">
    <property type="entry name" value="YVTN repeat-like/Quinoprotein amine dehydrogenase"/>
    <property type="match status" value="1"/>
</dbReference>
<proteinExistence type="predicted"/>
<feature type="compositionally biased region" description="Low complexity" evidence="3">
    <location>
        <begin position="588"/>
        <end position="612"/>
    </location>
</feature>
<dbReference type="InterPro" id="IPR050392">
    <property type="entry name" value="Collagen/C1q_domain"/>
</dbReference>
<sequence length="818" mass="84290">MTGGRGMSCVECDIPQLARNNYFTGKFMTGRDFTDEQRYLLGKVRRHNRYLHGSGVVCGLTVSQHQNPACRDRFVRVAPGVAVDCCGREILVSEEEIVDLRALAIQAWQRDHGPGAPFDNQPHAVRLCVRYHECAIEEVPALFDECGCADDGCQPNRILDSYRFEAHLDPPPEPVADTALSLERATTIAATGAMSYAVGTDRVYVATAGPDMLHAFSPEGVLLDSRALPAVCLDVAVNAAGTRVYVALAALDAVLVLDAATLGTAVNTITLAAGPGGRARLAPSPGDGRLALLDCDAGRVSTWSADVDNGTDPATVLLGEAPVSVGNAEAVWLPDGAALLVTDASAAAMLVVTAADPTTAVQRAMDLAPDAIGVAPSSGGARLIASDIAGGLLRLYTVDGAGDTITPLGAATTPTPDIPVAFAGAAGGRWWFMLTASGTVQIVDGYALETGTGTVYGPPEPVGGSPYRLVLTSNPRRLFAGFAPAAPAQAGVAVFTVTGGDCASLLDADCPDCDDDCLPLVTVAGWVPDDPVAGLFTDDVLDNDSGRPRLPSVAALTEAVRCLLEHGGAAGEPGEQGPPGPPGPAGPAGPEGSTGPAGPAGSTGPAGPTGPKGDPGPPAPTLDLPKIVAINWPHRGTLTAAAADKLVRGTGLVVTFDRPMLAETLDRFTVELFFRTTANAGGYPGFVWTGITLTVEPVTAKGECGGVAEAVDKPPGDGSCTGVRFLPIEKAQVPVGDFLVLLHGDGIVAFKETKLPDGSLWRLALDGNQFFPGLPDRCPTGDRIEGGQFRSWFTVGRLGVRGARKTARKTTASKGASR</sequence>
<dbReference type="PANTHER" id="PTHR15427">
    <property type="entry name" value="EMILIN ELASTIN MICROFIBRIL INTERFACE-LOCATED PROTEIN ELASTIN MICROFIBRIL INTERFACER"/>
    <property type="match status" value="1"/>
</dbReference>
<name>A0ABW6W7M5_9ACTN</name>
<dbReference type="RefSeq" id="WP_211216439.1">
    <property type="nucleotide sequence ID" value="NZ_JBIAZU010000001.1"/>
</dbReference>
<comment type="subcellular location">
    <subcellularLocation>
        <location evidence="1">Secreted</location>
    </subcellularLocation>
</comment>
<keyword evidence="5" id="KW-1185">Reference proteome</keyword>
<keyword evidence="2" id="KW-0964">Secreted</keyword>
<dbReference type="Pfam" id="PF01391">
    <property type="entry name" value="Collagen"/>
    <property type="match status" value="1"/>
</dbReference>
<dbReference type="Proteomes" id="UP001602245">
    <property type="component" value="Unassembled WGS sequence"/>
</dbReference>
<dbReference type="InterPro" id="IPR008160">
    <property type="entry name" value="Collagen"/>
</dbReference>
<dbReference type="PANTHER" id="PTHR15427:SF33">
    <property type="entry name" value="COLLAGEN IV NC1 DOMAIN-CONTAINING PROTEIN"/>
    <property type="match status" value="1"/>
</dbReference>